<sequence>MATLNVLRRDGVEPSVTNMELFFDLVYVFAVTQLSHTLVEHLDARTAVEVLVLFAGVWWAWNYTAWATNYVDPDRLPVRVLLAVLMLLSLVMSASIPDAFGDRALAFAGAFVAMQLLRAGFMVWALRGSPMGRNYLQLGIWSAFASVFWIAGAIVDDSDARLALWAVAVLVDYGAPSIAYALPKLGRTPMSAWRLSPGHLAERCQLVVIIALGESLLINGQGFAEIDRTAATVAAFVLAFLGTVALWWLYFARHAEAALDRVARAADPARLGRGGYAYGHAVMVAGIIVVAVGDEVVLHHPTGHVDAAMTLTVIGGVVLYFAGMVLFTLATEGLDRQERIATVVAFAGLVVVAAIAHWLTPLLLVGLTNVVLFGLVGYAAFHARGSVTGAEVETAAG</sequence>
<feature type="transmembrane region" description="Helical" evidence="1">
    <location>
        <begin position="138"/>
        <end position="156"/>
    </location>
</feature>
<keyword evidence="1" id="KW-0472">Membrane</keyword>
<keyword evidence="1" id="KW-1133">Transmembrane helix</keyword>
<feature type="transmembrane region" description="Helical" evidence="1">
    <location>
        <begin position="80"/>
        <end position="100"/>
    </location>
</feature>
<name>H0E2L5_9ACTN</name>
<dbReference type="EMBL" id="AGUD01000047">
    <property type="protein sequence ID" value="EHN12089.1"/>
    <property type="molecule type" value="Genomic_DNA"/>
</dbReference>
<reference evidence="2 3" key="1">
    <citation type="journal article" date="2013" name="Biodegradation">
        <title>Quantitative proteomic analysis of ibuprofen-degrading Patulibacter sp. strain I11.</title>
        <authorList>
            <person name="Almeida B."/>
            <person name="Kjeldal H."/>
            <person name="Lolas I."/>
            <person name="Knudsen A.D."/>
            <person name="Carvalho G."/>
            <person name="Nielsen K.L."/>
            <person name="Barreto Crespo M.T."/>
            <person name="Stensballe A."/>
            <person name="Nielsen J.L."/>
        </authorList>
    </citation>
    <scope>NUCLEOTIDE SEQUENCE [LARGE SCALE GENOMIC DNA]</scope>
    <source>
        <strain evidence="2 3">I11</strain>
    </source>
</reference>
<feature type="transmembrane region" description="Helical" evidence="1">
    <location>
        <begin position="339"/>
        <end position="356"/>
    </location>
</feature>
<comment type="caution">
    <text evidence="2">The sequence shown here is derived from an EMBL/GenBank/DDBJ whole genome shotgun (WGS) entry which is preliminary data.</text>
</comment>
<dbReference type="AlphaFoldDB" id="H0E2L5"/>
<evidence type="ECO:0000256" key="1">
    <source>
        <dbReference type="SAM" id="Phobius"/>
    </source>
</evidence>
<feature type="transmembrane region" description="Helical" evidence="1">
    <location>
        <begin position="51"/>
        <end position="68"/>
    </location>
</feature>
<evidence type="ECO:0000313" key="3">
    <source>
        <dbReference type="Proteomes" id="UP000005143"/>
    </source>
</evidence>
<dbReference type="OrthoDB" id="7698234at2"/>
<keyword evidence="1 2" id="KW-0812">Transmembrane</keyword>
<keyword evidence="3" id="KW-1185">Reference proteome</keyword>
<organism evidence="2 3">
    <name type="scientific">Patulibacter medicamentivorans</name>
    <dbReference type="NCBI Taxonomy" id="1097667"/>
    <lineage>
        <taxon>Bacteria</taxon>
        <taxon>Bacillati</taxon>
        <taxon>Actinomycetota</taxon>
        <taxon>Thermoleophilia</taxon>
        <taxon>Solirubrobacterales</taxon>
        <taxon>Patulibacteraceae</taxon>
        <taxon>Patulibacter</taxon>
    </lineage>
</organism>
<protein>
    <submittedName>
        <fullName evidence="2">Putative transmembrane protein</fullName>
    </submittedName>
</protein>
<dbReference type="PANTHER" id="PTHR36840:SF1">
    <property type="entry name" value="BLL5714 PROTEIN"/>
    <property type="match status" value="1"/>
</dbReference>
<evidence type="ECO:0000313" key="2">
    <source>
        <dbReference type="EMBL" id="EHN12089.1"/>
    </source>
</evidence>
<feature type="transmembrane region" description="Helical" evidence="1">
    <location>
        <begin position="106"/>
        <end position="126"/>
    </location>
</feature>
<gene>
    <name evidence="2" type="ORF">PAI11_10280</name>
</gene>
<dbReference type="Proteomes" id="UP000005143">
    <property type="component" value="Unassembled WGS sequence"/>
</dbReference>
<proteinExistence type="predicted"/>
<feature type="transmembrane region" description="Helical" evidence="1">
    <location>
        <begin position="230"/>
        <end position="250"/>
    </location>
</feature>
<dbReference type="Pfam" id="PF06772">
    <property type="entry name" value="LtrA"/>
    <property type="match status" value="1"/>
</dbReference>
<dbReference type="PATRIC" id="fig|1097667.3.peg.1026"/>
<feature type="transmembrane region" description="Helical" evidence="1">
    <location>
        <begin position="307"/>
        <end position="327"/>
    </location>
</feature>
<feature type="transmembrane region" description="Helical" evidence="1">
    <location>
        <begin position="162"/>
        <end position="183"/>
    </location>
</feature>
<dbReference type="RefSeq" id="WP_007571661.1">
    <property type="nucleotide sequence ID" value="NZ_AGUD01000047.1"/>
</dbReference>
<dbReference type="PANTHER" id="PTHR36840">
    <property type="entry name" value="BLL5714 PROTEIN"/>
    <property type="match status" value="1"/>
</dbReference>
<feature type="transmembrane region" description="Helical" evidence="1">
    <location>
        <begin position="271"/>
        <end position="292"/>
    </location>
</feature>
<accession>H0E2L5</accession>
<dbReference type="InterPro" id="IPR010640">
    <property type="entry name" value="Low_temperature_requirement_A"/>
</dbReference>